<feature type="region of interest" description="Disordered" evidence="1">
    <location>
        <begin position="277"/>
        <end position="301"/>
    </location>
</feature>
<organism evidence="3 4">
    <name type="scientific">Aphanomyces stellatus</name>
    <dbReference type="NCBI Taxonomy" id="120398"/>
    <lineage>
        <taxon>Eukaryota</taxon>
        <taxon>Sar</taxon>
        <taxon>Stramenopiles</taxon>
        <taxon>Oomycota</taxon>
        <taxon>Saprolegniomycetes</taxon>
        <taxon>Saprolegniales</taxon>
        <taxon>Verrucalvaceae</taxon>
        <taxon>Aphanomyces</taxon>
    </lineage>
</organism>
<dbReference type="Gene3D" id="3.30.530.20">
    <property type="match status" value="1"/>
</dbReference>
<evidence type="ECO:0000313" key="4">
    <source>
        <dbReference type="Proteomes" id="UP000332933"/>
    </source>
</evidence>
<dbReference type="EMBL" id="CAADRA010005874">
    <property type="protein sequence ID" value="VFT92969.1"/>
    <property type="molecule type" value="Genomic_DNA"/>
</dbReference>
<proteinExistence type="predicted"/>
<gene>
    <name evidence="3" type="primary">Aste57867_16191</name>
    <name evidence="2" type="ORF">As57867_016135</name>
    <name evidence="3" type="ORF">ASTE57867_16191</name>
</gene>
<accession>A0A485L675</accession>
<dbReference type="Proteomes" id="UP000332933">
    <property type="component" value="Unassembled WGS sequence"/>
</dbReference>
<sequence length="447" mass="49158">MQSDAATTALPRRPLPAASMATLRAAAIASAMDLVHSSQSPLQWAFHTLHDDTVVYSGLDDNVHATSTTGCYMATMSPLLGTLDEVKALFQQSPRVCPRVVEEAVRWHTIEQDHVYLTWEIMAGTPFGFRKRDACLLECLHSFQLDDGRRGFVRAVHSIDEWFPNLNPTVGCVRMAHHGTGLVFLESSRPGYLSMSSITHGDVHVHASEWLARKVRGGFRGRDRPLVKALLERRCTMSLGQVEAALHDHRLHNGVTLSEANEMVDWTLHVSLGSCPGRRRRRRRATAGSSTSSSSNSPTCATGGHIDCGRCGPPISNDHASTDGNVQLLPDNDDDLASCCYDPIDLSLSERSTLDEDLSELLSKPITLDELRKLDLLKTPTQDDQDANMETVLPRWTGFALELSDSPRDPNSSFSSQLPASLLNYLRPSPAVSFGLPKQPNTTNEEL</sequence>
<evidence type="ECO:0000313" key="3">
    <source>
        <dbReference type="EMBL" id="VFT92969.1"/>
    </source>
</evidence>
<evidence type="ECO:0000256" key="1">
    <source>
        <dbReference type="SAM" id="MobiDB-lite"/>
    </source>
</evidence>
<evidence type="ECO:0000313" key="2">
    <source>
        <dbReference type="EMBL" id="KAF0692733.1"/>
    </source>
</evidence>
<name>A0A485L675_9STRA</name>
<dbReference type="OrthoDB" id="59153at2759"/>
<feature type="compositionally biased region" description="Low complexity" evidence="1">
    <location>
        <begin position="286"/>
        <end position="301"/>
    </location>
</feature>
<dbReference type="EMBL" id="VJMH01005853">
    <property type="protein sequence ID" value="KAF0692733.1"/>
    <property type="molecule type" value="Genomic_DNA"/>
</dbReference>
<dbReference type="AlphaFoldDB" id="A0A485L675"/>
<dbReference type="InterPro" id="IPR023393">
    <property type="entry name" value="START-like_dom_sf"/>
</dbReference>
<reference evidence="2" key="2">
    <citation type="submission" date="2019-06" db="EMBL/GenBank/DDBJ databases">
        <title>Genomics analysis of Aphanomyces spp. identifies a new class of oomycete effector associated with host adaptation.</title>
        <authorList>
            <person name="Gaulin E."/>
        </authorList>
    </citation>
    <scope>NUCLEOTIDE SEQUENCE</scope>
    <source>
        <strain evidence="2">CBS 578.67</strain>
    </source>
</reference>
<protein>
    <submittedName>
        <fullName evidence="3">Aste57867_16191 protein</fullName>
    </submittedName>
</protein>
<keyword evidence="4" id="KW-1185">Reference proteome</keyword>
<reference evidence="3 4" key="1">
    <citation type="submission" date="2019-03" db="EMBL/GenBank/DDBJ databases">
        <authorList>
            <person name="Gaulin E."/>
            <person name="Dumas B."/>
        </authorList>
    </citation>
    <scope>NUCLEOTIDE SEQUENCE [LARGE SCALE GENOMIC DNA]</scope>
    <source>
        <strain evidence="3">CBS 568.67</strain>
    </source>
</reference>